<dbReference type="PIRSF" id="PIRSF038471">
    <property type="entry name" value="MreC"/>
    <property type="match status" value="1"/>
</dbReference>
<dbReference type="Gene3D" id="2.40.10.340">
    <property type="entry name" value="Rod shape-determining protein MreC, domain 1"/>
    <property type="match status" value="1"/>
</dbReference>
<keyword evidence="3" id="KW-0133">Cell shape</keyword>
<sequence length="307" mass="31813">MRREGGNRSRLLLVILIVTSLFLITLDLRGVKVVNGLKSGTQSVLTPFQKAGSFMVSPIRNVVSDLSKLGRTRAEIKALQSQNADLRGQLLARKNSDGELSQLRSALNFSGLAKFKVVSARVILQGSANSFSQAITIDVGSSSGIRRNMTVVSGDGLVGVVKSTTSNSAIVQLVSDPAFKMGIRVAGSQEIGILTGQGTDIGVLQLLDAQSSIKVGDVLLARGSSNDSPFVPGVPVGRVTYVPLGGSALAAIAEAKFFARLGALGVVSVVVGTSGQDPHDALTPKAAAPKPTPTVTVFVTPTPTPTK</sequence>
<evidence type="ECO:0000256" key="3">
    <source>
        <dbReference type="ARBA" id="ARBA00022960"/>
    </source>
</evidence>
<dbReference type="GO" id="GO:0008360">
    <property type="term" value="P:regulation of cell shape"/>
    <property type="evidence" value="ECO:0007669"/>
    <property type="project" value="UniProtKB-KW"/>
</dbReference>
<evidence type="ECO:0000313" key="6">
    <source>
        <dbReference type="EMBL" id="CAB4931418.1"/>
    </source>
</evidence>
<dbReference type="GO" id="GO:0005886">
    <property type="term" value="C:plasma membrane"/>
    <property type="evidence" value="ECO:0007669"/>
    <property type="project" value="TreeGrafter"/>
</dbReference>
<dbReference type="AlphaFoldDB" id="A0A6J7IJR7"/>
<protein>
    <recommendedName>
        <fullName evidence="2">Cell shape-determining protein MreC</fullName>
    </recommendedName>
    <alternativeName>
        <fullName evidence="4">Cell shape protein MreC</fullName>
    </alternativeName>
</protein>
<evidence type="ECO:0000256" key="1">
    <source>
        <dbReference type="ARBA" id="ARBA00009369"/>
    </source>
</evidence>
<accession>A0A6J7IJR7</accession>
<dbReference type="Pfam" id="PF04085">
    <property type="entry name" value="MreC"/>
    <property type="match status" value="1"/>
</dbReference>
<evidence type="ECO:0000256" key="2">
    <source>
        <dbReference type="ARBA" id="ARBA00013855"/>
    </source>
</evidence>
<dbReference type="InterPro" id="IPR055342">
    <property type="entry name" value="MreC_beta-barrel_core"/>
</dbReference>
<feature type="domain" description="Rod shape-determining protein MreC beta-barrel core" evidence="5">
    <location>
        <begin position="124"/>
        <end position="270"/>
    </location>
</feature>
<reference evidence="6" key="1">
    <citation type="submission" date="2020-05" db="EMBL/GenBank/DDBJ databases">
        <authorList>
            <person name="Chiriac C."/>
            <person name="Salcher M."/>
            <person name="Ghai R."/>
            <person name="Kavagutti S V."/>
        </authorList>
    </citation>
    <scope>NUCLEOTIDE SEQUENCE</scope>
</reference>
<gene>
    <name evidence="6" type="ORF">UFOPK3774_00088</name>
</gene>
<name>A0A6J7IJR7_9ZZZZ</name>
<dbReference type="InterPro" id="IPR042175">
    <property type="entry name" value="Cell/Rod_MreC_2"/>
</dbReference>
<organism evidence="6">
    <name type="scientific">freshwater metagenome</name>
    <dbReference type="NCBI Taxonomy" id="449393"/>
    <lineage>
        <taxon>unclassified sequences</taxon>
        <taxon>metagenomes</taxon>
        <taxon>ecological metagenomes</taxon>
    </lineage>
</organism>
<dbReference type="PANTHER" id="PTHR34138:SF1">
    <property type="entry name" value="CELL SHAPE-DETERMINING PROTEIN MREC"/>
    <property type="match status" value="1"/>
</dbReference>
<dbReference type="InterPro" id="IPR007221">
    <property type="entry name" value="MreC"/>
</dbReference>
<proteinExistence type="inferred from homology"/>
<dbReference type="EMBL" id="CAFBNG010000008">
    <property type="protein sequence ID" value="CAB4931418.1"/>
    <property type="molecule type" value="Genomic_DNA"/>
</dbReference>
<dbReference type="Gene3D" id="2.40.10.350">
    <property type="entry name" value="Rod shape-determining protein MreC, domain 2"/>
    <property type="match status" value="1"/>
</dbReference>
<dbReference type="PANTHER" id="PTHR34138">
    <property type="entry name" value="CELL SHAPE-DETERMINING PROTEIN MREC"/>
    <property type="match status" value="1"/>
</dbReference>
<dbReference type="InterPro" id="IPR042177">
    <property type="entry name" value="Cell/Rod_1"/>
</dbReference>
<evidence type="ECO:0000256" key="4">
    <source>
        <dbReference type="ARBA" id="ARBA00032089"/>
    </source>
</evidence>
<comment type="similarity">
    <text evidence="1">Belongs to the MreC family.</text>
</comment>
<evidence type="ECO:0000259" key="5">
    <source>
        <dbReference type="Pfam" id="PF04085"/>
    </source>
</evidence>